<accession>A0A068SKY2</accession>
<protein>
    <submittedName>
        <fullName evidence="1">Uncharacterized protein</fullName>
    </submittedName>
</protein>
<gene>
    <name evidence="1" type="ORF">RG540_CH02290</name>
</gene>
<dbReference type="KEGG" id="ngg:RG540_CH02290"/>
<evidence type="ECO:0000313" key="1">
    <source>
        <dbReference type="EMBL" id="CDN46424.1"/>
    </source>
</evidence>
<evidence type="ECO:0000313" key="2">
    <source>
        <dbReference type="Proteomes" id="UP000028181"/>
    </source>
</evidence>
<dbReference type="Proteomes" id="UP000028181">
    <property type="component" value="Chromosome I"/>
</dbReference>
<dbReference type="RefSeq" id="WP_038583757.1">
    <property type="nucleotide sequence ID" value="NZ_HG938353.1"/>
</dbReference>
<dbReference type="PATRIC" id="fig|1028800.3.peg.233"/>
<keyword evidence="2" id="KW-1185">Reference proteome</keyword>
<dbReference type="HOGENOM" id="CLU_1303818_0_0_5"/>
<dbReference type="EMBL" id="HG938353">
    <property type="protein sequence ID" value="CDN46424.1"/>
    <property type="molecule type" value="Genomic_DNA"/>
</dbReference>
<dbReference type="eggNOG" id="ENOG50300JU">
    <property type="taxonomic scope" value="Bacteria"/>
</dbReference>
<dbReference type="AlphaFoldDB" id="A0A068SKY2"/>
<name>A0A068SKY2_NEOGA</name>
<dbReference type="OrthoDB" id="8372084at2"/>
<dbReference type="GeneID" id="24257979"/>
<organism evidence="1 2">
    <name type="scientific">Neorhizobium galegae bv. orientalis str. HAMBI 540</name>
    <dbReference type="NCBI Taxonomy" id="1028800"/>
    <lineage>
        <taxon>Bacteria</taxon>
        <taxon>Pseudomonadati</taxon>
        <taxon>Pseudomonadota</taxon>
        <taxon>Alphaproteobacteria</taxon>
        <taxon>Hyphomicrobiales</taxon>
        <taxon>Rhizobiaceae</taxon>
        <taxon>Rhizobium/Agrobacterium group</taxon>
        <taxon>Neorhizobium</taxon>
    </lineage>
</organism>
<proteinExistence type="predicted"/>
<reference evidence="2" key="1">
    <citation type="journal article" date="2014" name="BMC Genomics">
        <title>Genome sequencing of two Neorhizobium galegae strains reveals a noeT gene responsible for the unusual acetylation of the nodulation factors.</title>
        <authorList>
            <person name="Osterman J."/>
            <person name="Marsh J."/>
            <person name="Laine P.K."/>
            <person name="Zeng Z."/>
            <person name="Alatalo E."/>
            <person name="Sullivan J.T."/>
            <person name="Young J.P."/>
            <person name="Thomas-Oates J."/>
            <person name="Paulin L."/>
            <person name="Lindstrom K."/>
        </authorList>
    </citation>
    <scope>NUCLEOTIDE SEQUENCE [LARGE SCALE GENOMIC DNA]</scope>
    <source>
        <strain evidence="2">HAMBI 540</strain>
    </source>
</reference>
<sequence length="211" mass="22662">MVSGINSISTSSVSLLFGTGHITATGPTSSAVKLLRDATGYTDDVMRTGNAIGTIIALASEQDKKSTLFQMKNAVREYGANGEYTETATGQGAFSSDEEMALKTVMHEQEEAKGSGPNAARAQAYLKALDDGTLQSYDMSDMGVTSTLTKTIMYYADGRVGGERVTFDTKGKDKFIADHITIDTDGMMRDTKTGKYASIQQNGTEFTYLVY</sequence>